<dbReference type="AlphaFoldDB" id="A0A371ASI7"/>
<dbReference type="OrthoDB" id="280334at2"/>
<dbReference type="EMBL" id="QRCT01000049">
    <property type="protein sequence ID" value="RDU22430.1"/>
    <property type="molecule type" value="Genomic_DNA"/>
</dbReference>
<keyword evidence="4" id="KW-0969">Cilium</keyword>
<gene>
    <name evidence="4" type="ORF">DWV06_14145</name>
</gene>
<accession>A0A371ASI7</accession>
<proteinExistence type="inferred from homology"/>
<keyword evidence="5" id="KW-1185">Reference proteome</keyword>
<dbReference type="InterPro" id="IPR005648">
    <property type="entry name" value="FlgD"/>
</dbReference>
<keyword evidence="4" id="KW-0282">Flagellum</keyword>
<evidence type="ECO:0000256" key="3">
    <source>
        <dbReference type="RuleBase" id="RU362076"/>
    </source>
</evidence>
<evidence type="ECO:0000313" key="5">
    <source>
        <dbReference type="Proteomes" id="UP000255036"/>
    </source>
</evidence>
<dbReference type="Proteomes" id="UP000255036">
    <property type="component" value="Unassembled WGS sequence"/>
</dbReference>
<comment type="similarity">
    <text evidence="1 3">Belongs to the FlgD family.</text>
</comment>
<sequence length="217" mass="23720">MAIIAPIKDGIVQDTTASSNTSSTSTKKSNSELDKDAFLQLLVAQMKYQDPMEPTANTEYIAQLATFSELEAMQNLQASQSQEKATSLTGENVIMKVTSSTTGETSYISGKVDYVVIENGKAFLSINEQLYSIDDLDTVVSDEYLDATEAATNFKNQVTNLPSEQTVTLDDKEAVVAARKAYEALSTYAKKFVSSDAITKMQNLEAKIKLYESEADK</sequence>
<evidence type="ECO:0000313" key="4">
    <source>
        <dbReference type="EMBL" id="RDU22430.1"/>
    </source>
</evidence>
<organism evidence="4 5">
    <name type="scientific">Anaerosacchariphilus polymeriproducens</name>
    <dbReference type="NCBI Taxonomy" id="1812858"/>
    <lineage>
        <taxon>Bacteria</taxon>
        <taxon>Bacillati</taxon>
        <taxon>Bacillota</taxon>
        <taxon>Clostridia</taxon>
        <taxon>Lachnospirales</taxon>
        <taxon>Lachnospiraceae</taxon>
        <taxon>Anaerosacchariphilus</taxon>
    </lineage>
</organism>
<keyword evidence="2 3" id="KW-1005">Bacterial flagellum biogenesis</keyword>
<dbReference type="GO" id="GO:0044781">
    <property type="term" value="P:bacterial-type flagellum organization"/>
    <property type="evidence" value="ECO:0007669"/>
    <property type="project" value="UniProtKB-UniRule"/>
</dbReference>
<reference evidence="4 5" key="1">
    <citation type="submission" date="2018-07" db="EMBL/GenBank/DDBJ databases">
        <title>Anaerosacharophilus polymeroproducens gen. nov. sp. nov., an anaerobic bacterium isolated from salt field.</title>
        <authorList>
            <person name="Kim W."/>
            <person name="Yang S.-H."/>
            <person name="Oh J."/>
            <person name="Lee J.-H."/>
            <person name="Kwon K.K."/>
        </authorList>
    </citation>
    <scope>NUCLEOTIDE SEQUENCE [LARGE SCALE GENOMIC DNA]</scope>
    <source>
        <strain evidence="4 5">MCWD5</strain>
    </source>
</reference>
<dbReference type="Pfam" id="PF03963">
    <property type="entry name" value="FlgD"/>
    <property type="match status" value="1"/>
</dbReference>
<name>A0A371ASI7_9FIRM</name>
<protein>
    <recommendedName>
        <fullName evidence="3">Basal-body rod modification protein FlgD</fullName>
    </recommendedName>
</protein>
<evidence type="ECO:0000256" key="2">
    <source>
        <dbReference type="ARBA" id="ARBA00022795"/>
    </source>
</evidence>
<keyword evidence="4" id="KW-0966">Cell projection</keyword>
<comment type="function">
    <text evidence="3">Required for flagellar hook formation. May act as a scaffolding protein.</text>
</comment>
<comment type="caution">
    <text evidence="4">The sequence shown here is derived from an EMBL/GenBank/DDBJ whole genome shotgun (WGS) entry which is preliminary data.</text>
</comment>
<evidence type="ECO:0000256" key="1">
    <source>
        <dbReference type="ARBA" id="ARBA00010577"/>
    </source>
</evidence>
<dbReference type="RefSeq" id="WP_115482840.1">
    <property type="nucleotide sequence ID" value="NZ_QRCT01000049.1"/>
</dbReference>